<proteinExistence type="predicted"/>
<dbReference type="KEGG" id="kphy:AOZ06_46050"/>
<reference evidence="2 3" key="1">
    <citation type="submission" date="2015-07" db="EMBL/GenBank/DDBJ databases">
        <title>Genome sequencing of Kibdelosporangium phytohabitans.</title>
        <authorList>
            <person name="Qin S."/>
            <person name="Xing K."/>
        </authorList>
    </citation>
    <scope>NUCLEOTIDE SEQUENCE [LARGE SCALE GENOMIC DNA]</scope>
    <source>
        <strain evidence="2 3">KLBMP1111</strain>
    </source>
</reference>
<dbReference type="STRING" id="860235.AOZ06_46050"/>
<feature type="region of interest" description="Disordered" evidence="1">
    <location>
        <begin position="119"/>
        <end position="157"/>
    </location>
</feature>
<dbReference type="SUPFAM" id="SSF82607">
    <property type="entry name" value="YbaB-like"/>
    <property type="match status" value="1"/>
</dbReference>
<dbReference type="Gene3D" id="3.30.1310.10">
    <property type="entry name" value="Nucleoid-associated protein YbaB-like domain"/>
    <property type="match status" value="1"/>
</dbReference>
<protein>
    <recommendedName>
        <fullName evidence="4">YbaB/EbfC DNA-binding family protein</fullName>
    </recommendedName>
</protein>
<sequence length="157" mass="16785">MSADMERLVAEFEKFQAKIKTAEAKFGGVGEMQDQLAQLEVAATSPDRSIRVTAAAGGTVTGIQLTPEAMRQSAPALAAAIMSTLRAAVAESARRQAAIVDETVGSAFGVTISDQVENAQVMGTVTQEPPSQREERRPLSSDDDEPGEDTIFRQPRY</sequence>
<dbReference type="InterPro" id="IPR036894">
    <property type="entry name" value="YbaB-like_sf"/>
</dbReference>
<evidence type="ECO:0000313" key="2">
    <source>
        <dbReference type="EMBL" id="ALG13252.1"/>
    </source>
</evidence>
<name>A0A0N9IA49_9PSEU</name>
<dbReference type="Proteomes" id="UP000063699">
    <property type="component" value="Chromosome"/>
</dbReference>
<dbReference type="Pfam" id="PF02575">
    <property type="entry name" value="YbaB_DNA_bd"/>
    <property type="match status" value="1"/>
</dbReference>
<dbReference type="RefSeq" id="WP_054295141.1">
    <property type="nucleotide sequence ID" value="NZ_JADBEI010000001.1"/>
</dbReference>
<feature type="compositionally biased region" description="Basic and acidic residues" evidence="1">
    <location>
        <begin position="131"/>
        <end position="140"/>
    </location>
</feature>
<keyword evidence="3" id="KW-1185">Reference proteome</keyword>
<dbReference type="EMBL" id="CP012752">
    <property type="protein sequence ID" value="ALG13252.1"/>
    <property type="molecule type" value="Genomic_DNA"/>
</dbReference>
<evidence type="ECO:0000313" key="3">
    <source>
        <dbReference type="Proteomes" id="UP000063699"/>
    </source>
</evidence>
<dbReference type="GO" id="GO:0003677">
    <property type="term" value="F:DNA binding"/>
    <property type="evidence" value="ECO:0007669"/>
    <property type="project" value="InterPro"/>
</dbReference>
<dbReference type="OrthoDB" id="3630067at2"/>
<dbReference type="AlphaFoldDB" id="A0A0N9IA49"/>
<evidence type="ECO:0008006" key="4">
    <source>
        <dbReference type="Google" id="ProtNLM"/>
    </source>
</evidence>
<evidence type="ECO:0000256" key="1">
    <source>
        <dbReference type="SAM" id="MobiDB-lite"/>
    </source>
</evidence>
<gene>
    <name evidence="2" type="ORF">AOZ06_46050</name>
</gene>
<organism evidence="2 3">
    <name type="scientific">Kibdelosporangium phytohabitans</name>
    <dbReference type="NCBI Taxonomy" id="860235"/>
    <lineage>
        <taxon>Bacteria</taxon>
        <taxon>Bacillati</taxon>
        <taxon>Actinomycetota</taxon>
        <taxon>Actinomycetes</taxon>
        <taxon>Pseudonocardiales</taxon>
        <taxon>Pseudonocardiaceae</taxon>
        <taxon>Kibdelosporangium</taxon>
    </lineage>
</organism>
<accession>A0A0N9IA49</accession>
<dbReference type="InterPro" id="IPR004401">
    <property type="entry name" value="YbaB/EbfC"/>
</dbReference>
<feature type="compositionally biased region" description="Polar residues" evidence="1">
    <location>
        <begin position="119"/>
        <end position="130"/>
    </location>
</feature>